<evidence type="ECO:0000256" key="2">
    <source>
        <dbReference type="ARBA" id="ARBA00022692"/>
    </source>
</evidence>
<evidence type="ECO:0000259" key="6">
    <source>
        <dbReference type="Pfam" id="PF00892"/>
    </source>
</evidence>
<dbReference type="SUPFAM" id="SSF103481">
    <property type="entry name" value="Multidrug resistance efflux transporter EmrE"/>
    <property type="match status" value="2"/>
</dbReference>
<dbReference type="InterPro" id="IPR000620">
    <property type="entry name" value="EamA_dom"/>
</dbReference>
<dbReference type="EMBL" id="APLQ01000011">
    <property type="protein sequence ID" value="ENO16248.2"/>
    <property type="molecule type" value="Genomic_DNA"/>
</dbReference>
<evidence type="ECO:0000313" key="7">
    <source>
        <dbReference type="EMBL" id="ENO16248.2"/>
    </source>
</evidence>
<sequence>MGRLEWTLLILLSVLWGGSFFFVGVAVHELPPFTIVALRVGLAALTLFVVIRLIGLRMPYAPRIWLAFFGMGFINNMVPFSLIVWGQTHIASGLASILNAATPLFTLVVAHLFTADERMTPARVAGLAVGFAGVIFIIGPDALSGIGQDVAAQCAILGAGLAYAFSGVFGRRFRRMNIPPMVTATGQVTASTVLIVPVALMVEQPWQLSAPGAGTWASVFALAILSTALAYIIYFRILAVAGATNLLLVTFLIPVSAILLGVAFLHEMLEPKHFAGMALIGLGLMLVDGRPLRLLTRTKVPSS</sequence>
<feature type="transmembrane region" description="Helical" evidence="5">
    <location>
        <begin position="214"/>
        <end position="234"/>
    </location>
</feature>
<keyword evidence="8" id="KW-1185">Reference proteome</keyword>
<dbReference type="eggNOG" id="COG0697">
    <property type="taxonomic scope" value="Bacteria"/>
</dbReference>
<evidence type="ECO:0000313" key="8">
    <source>
        <dbReference type="Proteomes" id="UP000013165"/>
    </source>
</evidence>
<feature type="transmembrane region" description="Helical" evidence="5">
    <location>
        <begin position="150"/>
        <end position="169"/>
    </location>
</feature>
<feature type="transmembrane region" description="Helical" evidence="5">
    <location>
        <begin position="33"/>
        <end position="54"/>
    </location>
</feature>
<keyword evidence="2 5" id="KW-0812">Transmembrane</keyword>
<keyword evidence="4 5" id="KW-0472">Membrane</keyword>
<proteinExistence type="predicted"/>
<evidence type="ECO:0000256" key="3">
    <source>
        <dbReference type="ARBA" id="ARBA00022989"/>
    </source>
</evidence>
<dbReference type="InterPro" id="IPR050638">
    <property type="entry name" value="AA-Vitamin_Transporters"/>
</dbReference>
<evidence type="ECO:0000256" key="5">
    <source>
        <dbReference type="SAM" id="Phobius"/>
    </source>
</evidence>
<feature type="transmembrane region" description="Helical" evidence="5">
    <location>
        <begin position="181"/>
        <end position="202"/>
    </location>
</feature>
<dbReference type="PATRIC" id="fig|626887.3.peg.2577"/>
<feature type="domain" description="EamA" evidence="6">
    <location>
        <begin position="8"/>
        <end position="138"/>
    </location>
</feature>
<evidence type="ECO:0000256" key="1">
    <source>
        <dbReference type="ARBA" id="ARBA00004141"/>
    </source>
</evidence>
<feature type="transmembrane region" description="Helical" evidence="5">
    <location>
        <begin position="120"/>
        <end position="138"/>
    </location>
</feature>
<feature type="transmembrane region" description="Helical" evidence="5">
    <location>
        <begin position="91"/>
        <end position="113"/>
    </location>
</feature>
<accession>N6X5B1</accession>
<name>N6X5B1_9GAMM</name>
<dbReference type="Pfam" id="PF00892">
    <property type="entry name" value="EamA"/>
    <property type="match status" value="2"/>
</dbReference>
<feature type="transmembrane region" description="Helical" evidence="5">
    <location>
        <begin position="7"/>
        <end position="27"/>
    </location>
</feature>
<feature type="transmembrane region" description="Helical" evidence="5">
    <location>
        <begin position="246"/>
        <end position="266"/>
    </location>
</feature>
<dbReference type="PANTHER" id="PTHR32322:SF9">
    <property type="entry name" value="AMINO-ACID METABOLITE EFFLUX PUMP-RELATED"/>
    <property type="match status" value="1"/>
</dbReference>
<comment type="subcellular location">
    <subcellularLocation>
        <location evidence="1">Membrane</location>
        <topology evidence="1">Multi-pass membrane protein</topology>
    </subcellularLocation>
</comment>
<dbReference type="GO" id="GO:0016020">
    <property type="term" value="C:membrane"/>
    <property type="evidence" value="ECO:0007669"/>
    <property type="project" value="UniProtKB-SubCell"/>
</dbReference>
<gene>
    <name evidence="7" type="ORF">J057_12866</name>
</gene>
<comment type="caution">
    <text evidence="7">The sequence shown here is derived from an EMBL/GenBank/DDBJ whole genome shotgun (WGS) entry which is preliminary data.</text>
</comment>
<dbReference type="Proteomes" id="UP000013165">
    <property type="component" value="Unassembled WGS sequence"/>
</dbReference>
<dbReference type="HOGENOM" id="CLU_033863_5_2_6"/>
<reference evidence="7 8" key="1">
    <citation type="journal article" date="2013" name="Genome Announc.">
        <title>Genome Sequence of the Polycyclic Aromatic Hydrocarbon-Degrading Bacterium Strain Marinobacter nanhaiticus D15-8WT.</title>
        <authorList>
            <person name="Cui Z."/>
            <person name="Gao W."/>
            <person name="Li Q."/>
            <person name="Xu G."/>
            <person name="Zheng L."/>
        </authorList>
    </citation>
    <scope>NUCLEOTIDE SEQUENCE [LARGE SCALE GENOMIC DNA]</scope>
    <source>
        <strain evidence="7 8">D15-8W</strain>
    </source>
</reference>
<feature type="transmembrane region" description="Helical" evidence="5">
    <location>
        <begin position="66"/>
        <end position="85"/>
    </location>
</feature>
<dbReference type="PANTHER" id="PTHR32322">
    <property type="entry name" value="INNER MEMBRANE TRANSPORTER"/>
    <property type="match status" value="1"/>
</dbReference>
<dbReference type="InterPro" id="IPR037185">
    <property type="entry name" value="EmrE-like"/>
</dbReference>
<feature type="domain" description="EamA" evidence="6">
    <location>
        <begin position="153"/>
        <end position="287"/>
    </location>
</feature>
<protein>
    <submittedName>
        <fullName evidence="7">DMT family transporter</fullName>
    </submittedName>
</protein>
<feature type="transmembrane region" description="Helical" evidence="5">
    <location>
        <begin position="272"/>
        <end position="289"/>
    </location>
</feature>
<keyword evidence="3 5" id="KW-1133">Transmembrane helix</keyword>
<organism evidence="7 8">
    <name type="scientific">Marinobacter nanhaiticus D15-8W</name>
    <dbReference type="NCBI Taxonomy" id="626887"/>
    <lineage>
        <taxon>Bacteria</taxon>
        <taxon>Pseudomonadati</taxon>
        <taxon>Pseudomonadota</taxon>
        <taxon>Gammaproteobacteria</taxon>
        <taxon>Pseudomonadales</taxon>
        <taxon>Marinobacteraceae</taxon>
        <taxon>Marinobacter</taxon>
    </lineage>
</organism>
<dbReference type="AlphaFoldDB" id="N6X5B1"/>
<dbReference type="OrthoDB" id="9810556at2"/>
<evidence type="ECO:0000256" key="4">
    <source>
        <dbReference type="ARBA" id="ARBA00023136"/>
    </source>
</evidence>